<accession>A0A845V6Q2</accession>
<keyword evidence="1" id="KW-0143">Chaperone</keyword>
<dbReference type="InterPro" id="IPR036411">
    <property type="entry name" value="TorD-like_sf"/>
</dbReference>
<reference evidence="2 3" key="1">
    <citation type="submission" date="2020-02" db="EMBL/GenBank/DDBJ databases">
        <authorList>
            <person name="Zhang X.-Y."/>
        </authorList>
    </citation>
    <scope>NUCLEOTIDE SEQUENCE [LARGE SCALE GENOMIC DNA]</scope>
    <source>
        <strain evidence="2 3">C33</strain>
    </source>
</reference>
<evidence type="ECO:0000313" key="3">
    <source>
        <dbReference type="Proteomes" id="UP000484885"/>
    </source>
</evidence>
<gene>
    <name evidence="2" type="ORF">G3I74_07895</name>
</gene>
<dbReference type="Pfam" id="PF02613">
    <property type="entry name" value="Nitrate_red_del"/>
    <property type="match status" value="1"/>
</dbReference>
<dbReference type="PANTHER" id="PTHR34227:SF1">
    <property type="entry name" value="DIMETHYL SULFOXIDE REDUCTASE CHAPERONE-RELATED"/>
    <property type="match status" value="1"/>
</dbReference>
<comment type="caution">
    <text evidence="2">The sequence shown here is derived from an EMBL/GenBank/DDBJ whole genome shotgun (WGS) entry which is preliminary data.</text>
</comment>
<dbReference type="SUPFAM" id="SSF89155">
    <property type="entry name" value="TorD-like"/>
    <property type="match status" value="1"/>
</dbReference>
<dbReference type="InterPro" id="IPR020945">
    <property type="entry name" value="DMSO/NO3_reduct_chaperone"/>
</dbReference>
<dbReference type="RefSeq" id="WP_164211040.1">
    <property type="nucleotide sequence ID" value="NZ_JAAGSC010000040.1"/>
</dbReference>
<organism evidence="2 3">
    <name type="scientific">Wenzhouxiangella limi</name>
    <dbReference type="NCBI Taxonomy" id="2707351"/>
    <lineage>
        <taxon>Bacteria</taxon>
        <taxon>Pseudomonadati</taxon>
        <taxon>Pseudomonadota</taxon>
        <taxon>Gammaproteobacteria</taxon>
        <taxon>Chromatiales</taxon>
        <taxon>Wenzhouxiangellaceae</taxon>
        <taxon>Wenzhouxiangella</taxon>
    </lineage>
</organism>
<dbReference type="Proteomes" id="UP000484885">
    <property type="component" value="Unassembled WGS sequence"/>
</dbReference>
<evidence type="ECO:0000313" key="2">
    <source>
        <dbReference type="EMBL" id="NDY95645.1"/>
    </source>
</evidence>
<protein>
    <submittedName>
        <fullName evidence="2">Molecular chaperone TorD</fullName>
    </submittedName>
</protein>
<proteinExistence type="predicted"/>
<dbReference type="PANTHER" id="PTHR34227">
    <property type="entry name" value="CHAPERONE PROTEIN YCDY"/>
    <property type="match status" value="1"/>
</dbReference>
<dbReference type="EMBL" id="JAAGSC010000040">
    <property type="protein sequence ID" value="NDY95645.1"/>
    <property type="molecule type" value="Genomic_DNA"/>
</dbReference>
<keyword evidence="3" id="KW-1185">Reference proteome</keyword>
<evidence type="ECO:0000256" key="1">
    <source>
        <dbReference type="ARBA" id="ARBA00023186"/>
    </source>
</evidence>
<dbReference type="Gene3D" id="1.10.3480.10">
    <property type="entry name" value="TorD-like"/>
    <property type="match status" value="1"/>
</dbReference>
<dbReference type="AlphaFoldDB" id="A0A845V6Q2"/>
<sequence length="234" mass="25543">MTCRHSQDYIVASGKGTNEMQQIGESAVSDHRPLETTSSAEGAKARTEAYGLLAGLLRNPPSAELLQLLADRADGPGQAQRPTDLQAAWTRLSEAARSADPAAVDDEFHKLFIGLGRGELLPYGSYYLTGFLMDKPLAALRDELSRLGIQRADGVSEPEDHAAAICETMVLLADPEHGIPLPGQQAFFSEYVGAWLPRFFSDVQGAKNADFYRSVGRLGEAFMEFERVWLSLPE</sequence>
<dbReference type="InterPro" id="IPR050289">
    <property type="entry name" value="TorD/DmsD_chaperones"/>
</dbReference>
<name>A0A845V6Q2_9GAMM</name>